<dbReference type="Gene3D" id="1.10.510.10">
    <property type="entry name" value="Transferase(Phosphotransferase) domain 1"/>
    <property type="match status" value="1"/>
</dbReference>
<evidence type="ECO:0000313" key="10">
    <source>
        <dbReference type="EMBL" id="PSS15327.1"/>
    </source>
</evidence>
<dbReference type="RefSeq" id="XP_024719926.1">
    <property type="nucleotide sequence ID" value="XM_024869316.1"/>
</dbReference>
<dbReference type="STRING" id="857342.A0A2T3AZ36"/>
<evidence type="ECO:0000256" key="7">
    <source>
        <dbReference type="ARBA" id="ARBA00047899"/>
    </source>
</evidence>
<reference evidence="10 11" key="1">
    <citation type="journal article" date="2018" name="New Phytol.">
        <title>Comparative genomics and transcriptomics depict ericoid mycorrhizal fungi as versatile saprotrophs and plant mutualists.</title>
        <authorList>
            <person name="Martino E."/>
            <person name="Morin E."/>
            <person name="Grelet G.A."/>
            <person name="Kuo A."/>
            <person name="Kohler A."/>
            <person name="Daghino S."/>
            <person name="Barry K.W."/>
            <person name="Cichocki N."/>
            <person name="Clum A."/>
            <person name="Dockter R.B."/>
            <person name="Hainaut M."/>
            <person name="Kuo R.C."/>
            <person name="LaButti K."/>
            <person name="Lindahl B.D."/>
            <person name="Lindquist E.A."/>
            <person name="Lipzen A."/>
            <person name="Khouja H.R."/>
            <person name="Magnuson J."/>
            <person name="Murat C."/>
            <person name="Ohm R.A."/>
            <person name="Singer S.W."/>
            <person name="Spatafora J.W."/>
            <person name="Wang M."/>
            <person name="Veneault-Fourrey C."/>
            <person name="Henrissat B."/>
            <person name="Grigoriev I.V."/>
            <person name="Martin F.M."/>
            <person name="Perotto S."/>
        </authorList>
    </citation>
    <scope>NUCLEOTIDE SEQUENCE [LARGE SCALE GENOMIC DNA]</scope>
    <source>
        <strain evidence="10 11">ATCC 22711</strain>
    </source>
</reference>
<dbReference type="PANTHER" id="PTHR47634">
    <property type="entry name" value="PROTEIN KINASE DOMAIN-CONTAINING PROTEIN-RELATED"/>
    <property type="match status" value="1"/>
</dbReference>
<name>A0A2T3AZ36_AMORE</name>
<evidence type="ECO:0000259" key="9">
    <source>
        <dbReference type="PROSITE" id="PS50011"/>
    </source>
</evidence>
<dbReference type="GO" id="GO:0004674">
    <property type="term" value="F:protein serine/threonine kinase activity"/>
    <property type="evidence" value="ECO:0007669"/>
    <property type="project" value="UniProtKB-KW"/>
</dbReference>
<protein>
    <recommendedName>
        <fullName evidence="1">non-specific serine/threonine protein kinase</fullName>
        <ecNumber evidence="1">2.7.11.1</ecNumber>
    </recommendedName>
</protein>
<keyword evidence="4" id="KW-0547">Nucleotide-binding</keyword>
<dbReference type="PROSITE" id="PS50011">
    <property type="entry name" value="PROTEIN_KINASE_DOM"/>
    <property type="match status" value="1"/>
</dbReference>
<dbReference type="OrthoDB" id="5979581at2759"/>
<evidence type="ECO:0000256" key="1">
    <source>
        <dbReference type="ARBA" id="ARBA00012513"/>
    </source>
</evidence>
<keyword evidence="3" id="KW-0808">Transferase</keyword>
<keyword evidence="11" id="KW-1185">Reference proteome</keyword>
<evidence type="ECO:0000256" key="8">
    <source>
        <dbReference type="ARBA" id="ARBA00048679"/>
    </source>
</evidence>
<keyword evidence="5" id="KW-0418">Kinase</keyword>
<evidence type="ECO:0000256" key="3">
    <source>
        <dbReference type="ARBA" id="ARBA00022679"/>
    </source>
</evidence>
<dbReference type="GeneID" id="36577397"/>
<dbReference type="GO" id="GO:0000245">
    <property type="term" value="P:spliceosomal complex assembly"/>
    <property type="evidence" value="ECO:0007669"/>
    <property type="project" value="TreeGrafter"/>
</dbReference>
<evidence type="ECO:0000313" key="11">
    <source>
        <dbReference type="Proteomes" id="UP000241818"/>
    </source>
</evidence>
<dbReference type="Proteomes" id="UP000241818">
    <property type="component" value="Unassembled WGS sequence"/>
</dbReference>
<gene>
    <name evidence="10" type="ORF">M430DRAFT_67905</name>
</gene>
<evidence type="ECO:0000256" key="6">
    <source>
        <dbReference type="ARBA" id="ARBA00022840"/>
    </source>
</evidence>
<dbReference type="InterPro" id="IPR000719">
    <property type="entry name" value="Prot_kinase_dom"/>
</dbReference>
<dbReference type="PROSITE" id="PS00108">
    <property type="entry name" value="PROTEIN_KINASE_ST"/>
    <property type="match status" value="1"/>
</dbReference>
<organism evidence="10 11">
    <name type="scientific">Amorphotheca resinae ATCC 22711</name>
    <dbReference type="NCBI Taxonomy" id="857342"/>
    <lineage>
        <taxon>Eukaryota</taxon>
        <taxon>Fungi</taxon>
        <taxon>Dikarya</taxon>
        <taxon>Ascomycota</taxon>
        <taxon>Pezizomycotina</taxon>
        <taxon>Leotiomycetes</taxon>
        <taxon>Helotiales</taxon>
        <taxon>Amorphothecaceae</taxon>
        <taxon>Amorphotheca</taxon>
    </lineage>
</organism>
<dbReference type="Gene3D" id="3.30.200.20">
    <property type="entry name" value="Phosphorylase Kinase, domain 1"/>
    <property type="match status" value="1"/>
</dbReference>
<dbReference type="InterPro" id="IPR011009">
    <property type="entry name" value="Kinase-like_dom_sf"/>
</dbReference>
<dbReference type="SUPFAM" id="SSF56112">
    <property type="entry name" value="Protein kinase-like (PK-like)"/>
    <property type="match status" value="1"/>
</dbReference>
<dbReference type="GO" id="GO:0005524">
    <property type="term" value="F:ATP binding"/>
    <property type="evidence" value="ECO:0007669"/>
    <property type="project" value="UniProtKB-KW"/>
</dbReference>
<dbReference type="GO" id="GO:0050684">
    <property type="term" value="P:regulation of mRNA processing"/>
    <property type="evidence" value="ECO:0007669"/>
    <property type="project" value="TreeGrafter"/>
</dbReference>
<feature type="domain" description="Protein kinase" evidence="9">
    <location>
        <begin position="44"/>
        <end position="435"/>
    </location>
</feature>
<dbReference type="EMBL" id="KZ679013">
    <property type="protein sequence ID" value="PSS15327.1"/>
    <property type="molecule type" value="Genomic_DNA"/>
</dbReference>
<evidence type="ECO:0000256" key="5">
    <source>
        <dbReference type="ARBA" id="ARBA00022777"/>
    </source>
</evidence>
<keyword evidence="2" id="KW-0723">Serine/threonine-protein kinase</keyword>
<dbReference type="InterPro" id="IPR008271">
    <property type="entry name" value="Ser/Thr_kinase_AS"/>
</dbReference>
<accession>A0A2T3AZ36</accession>
<dbReference type="InterPro" id="IPR051334">
    <property type="entry name" value="SRPK"/>
</dbReference>
<comment type="catalytic activity">
    <reaction evidence="8">
        <text>L-seryl-[protein] + ATP = O-phospho-L-seryl-[protein] + ADP + H(+)</text>
        <dbReference type="Rhea" id="RHEA:17989"/>
        <dbReference type="Rhea" id="RHEA-COMP:9863"/>
        <dbReference type="Rhea" id="RHEA-COMP:11604"/>
        <dbReference type="ChEBI" id="CHEBI:15378"/>
        <dbReference type="ChEBI" id="CHEBI:29999"/>
        <dbReference type="ChEBI" id="CHEBI:30616"/>
        <dbReference type="ChEBI" id="CHEBI:83421"/>
        <dbReference type="ChEBI" id="CHEBI:456216"/>
        <dbReference type="EC" id="2.7.11.1"/>
    </reaction>
</comment>
<dbReference type="InParanoid" id="A0A2T3AZ36"/>
<dbReference type="Pfam" id="PF00069">
    <property type="entry name" value="Pkinase"/>
    <property type="match status" value="2"/>
</dbReference>
<dbReference type="EC" id="2.7.11.1" evidence="1"/>
<proteinExistence type="predicted"/>
<evidence type="ECO:0000256" key="4">
    <source>
        <dbReference type="ARBA" id="ARBA00022741"/>
    </source>
</evidence>
<dbReference type="AlphaFoldDB" id="A0A2T3AZ36"/>
<sequence length="444" mass="51067">MSHILLPLEPINLATVSRLLLSRYLASFHRYYPVQPGQVFNERYQTIGKLGFGAGSTVWLARDLNFGKLQAEPGSLDSRHYAVLKFCKCGYVNKEAAQHELEINKRLSSGSPSIEVIPYIQLMNESFEVVGPNGTHFCLVFDPMRETLTLFQSRLKRKRLPVEVMKMYLVCLLKALDYIHTECRIVHTDLKLDNILVSFEDDSVLEEFVQAQTENPMFQRKRDGHSIYQSHNQFGPARLQLGPIVPVIADFGHAQWINDSLPQIHPIQTDYYRAPEVILGVGWGSSADIWNLGVLLWSMLEGTDTNLFTNIRSSDRKYMARNHLAEMIALLGPPPKELIMREHKMRKWNFAPAIKNDENELCHKVYEFYDGPFFDSEGQFLYPDLIPSDLIFENTISSLEGEEKRAFLDFVVGNMLCWEPEKRMTAKELLQHPWLADVELAKKD</sequence>
<dbReference type="SMART" id="SM00220">
    <property type="entry name" value="S_TKc"/>
    <property type="match status" value="1"/>
</dbReference>
<evidence type="ECO:0000256" key="2">
    <source>
        <dbReference type="ARBA" id="ARBA00022527"/>
    </source>
</evidence>
<comment type="catalytic activity">
    <reaction evidence="7">
        <text>L-threonyl-[protein] + ATP = O-phospho-L-threonyl-[protein] + ADP + H(+)</text>
        <dbReference type="Rhea" id="RHEA:46608"/>
        <dbReference type="Rhea" id="RHEA-COMP:11060"/>
        <dbReference type="Rhea" id="RHEA-COMP:11605"/>
        <dbReference type="ChEBI" id="CHEBI:15378"/>
        <dbReference type="ChEBI" id="CHEBI:30013"/>
        <dbReference type="ChEBI" id="CHEBI:30616"/>
        <dbReference type="ChEBI" id="CHEBI:61977"/>
        <dbReference type="ChEBI" id="CHEBI:456216"/>
        <dbReference type="EC" id="2.7.11.1"/>
    </reaction>
</comment>
<dbReference type="PANTHER" id="PTHR47634:SF9">
    <property type="entry name" value="PROTEIN KINASE DOMAIN-CONTAINING PROTEIN-RELATED"/>
    <property type="match status" value="1"/>
</dbReference>
<keyword evidence="6" id="KW-0067">ATP-binding</keyword>